<evidence type="ECO:0000259" key="2">
    <source>
        <dbReference type="Pfam" id="PF13400"/>
    </source>
</evidence>
<dbReference type="Pfam" id="PF13400">
    <property type="entry name" value="Tad"/>
    <property type="match status" value="1"/>
</dbReference>
<reference evidence="3" key="1">
    <citation type="journal article" date="2014" name="Front. Microbiol.">
        <title>High frequency of phylogenetically diverse reductive dehalogenase-homologous genes in deep subseafloor sedimentary metagenomes.</title>
        <authorList>
            <person name="Kawai M."/>
            <person name="Futagami T."/>
            <person name="Toyoda A."/>
            <person name="Takaki Y."/>
            <person name="Nishi S."/>
            <person name="Hori S."/>
            <person name="Arai W."/>
            <person name="Tsubouchi T."/>
            <person name="Morono Y."/>
            <person name="Uchiyama I."/>
            <person name="Ito T."/>
            <person name="Fujiyama A."/>
            <person name="Inagaki F."/>
            <person name="Takami H."/>
        </authorList>
    </citation>
    <scope>NUCLEOTIDE SEQUENCE</scope>
    <source>
        <strain evidence="3">Expedition CK06-06</strain>
    </source>
</reference>
<accession>X1NNN4</accession>
<feature type="transmembrane region" description="Helical" evidence="1">
    <location>
        <begin position="13"/>
        <end position="34"/>
    </location>
</feature>
<feature type="domain" description="Putative Flp pilus-assembly TadG-like N-terminal" evidence="2">
    <location>
        <begin position="11"/>
        <end position="58"/>
    </location>
</feature>
<evidence type="ECO:0000313" key="3">
    <source>
        <dbReference type="EMBL" id="GAI45218.1"/>
    </source>
</evidence>
<feature type="non-terminal residue" evidence="3">
    <location>
        <position position="222"/>
    </location>
</feature>
<dbReference type="AlphaFoldDB" id="X1NNN4"/>
<comment type="caution">
    <text evidence="3">The sequence shown here is derived from an EMBL/GenBank/DDBJ whole genome shotgun (WGS) entry which is preliminary data.</text>
</comment>
<keyword evidence="1" id="KW-0472">Membrane</keyword>
<gene>
    <name evidence="3" type="ORF">S06H3_39565</name>
</gene>
<sequence length="222" mass="23809">MKWTIRSDQDGQALVQVTLMLLVLMLAVALVVDVGNLYGQRRLMQNAADAGALAGARAMCLGYHDQVDSQAYYYAVNQNGADPDLTDISVSGNRVTVVARKPVDTYFIRVVGISTVDVGAEAEAACGAATSGCAVWPLAFDAIRYDDLEKMPCDAQFYIWVDDNWNTANIDDFCDKCECDDVALYGGAPMGSGSRGWLSLSEPPPEYPNPGDCGANCGEALK</sequence>
<dbReference type="EMBL" id="BARV01024216">
    <property type="protein sequence ID" value="GAI45218.1"/>
    <property type="molecule type" value="Genomic_DNA"/>
</dbReference>
<organism evidence="3">
    <name type="scientific">marine sediment metagenome</name>
    <dbReference type="NCBI Taxonomy" id="412755"/>
    <lineage>
        <taxon>unclassified sequences</taxon>
        <taxon>metagenomes</taxon>
        <taxon>ecological metagenomes</taxon>
    </lineage>
</organism>
<keyword evidence="1" id="KW-1133">Transmembrane helix</keyword>
<keyword evidence="1" id="KW-0812">Transmembrane</keyword>
<protein>
    <recommendedName>
        <fullName evidence="2">Putative Flp pilus-assembly TadG-like N-terminal domain-containing protein</fullName>
    </recommendedName>
</protein>
<proteinExistence type="predicted"/>
<evidence type="ECO:0000256" key="1">
    <source>
        <dbReference type="SAM" id="Phobius"/>
    </source>
</evidence>
<name>X1NNN4_9ZZZZ</name>
<dbReference type="InterPro" id="IPR028087">
    <property type="entry name" value="Tad_N"/>
</dbReference>